<sequence>MPYNTRRKSLSLPSLGIHIPSSHPRHSNKQSPNSSNATTMSPKSTTSLTRPSPSDNSVQSRPSKKAKRSHGSDASTTAPPSALSSKVSAAKAARATPPPSPALHMSIEEADDLGEMKTIDLEGINDDIVEAVIVQLQETRNRPHLVKELANVLMGQVKIVQQSANPCAIISSRLSSYLKRSCWTAIAPCPLAKELETVHPRRTYFYLTVCPHQPLPDPSSAQLAQRAIVTPSLSSSSSTSEDAESADADRRREFSLSPEIDLSSPEFDDMEDDMPMPGTPMGSVSMSQRHRPMTSMSRNSKIDEPPLEKDEKEFTETADGLQKRKLSGGFLSSGPAESLRLDDGMQHEQLFGGETKGLSLAPSLLPHVAFMTSPAMRPSFVVPPKKDEAENWHKLDAMLDWDRSPETVELDELDGLLNDF</sequence>
<feature type="domain" description="GDS1 winged helix" evidence="2">
    <location>
        <begin position="120"/>
        <end position="214"/>
    </location>
</feature>
<name>A0ABR1SU83_9PEZI</name>
<feature type="compositionally biased region" description="Polar residues" evidence="1">
    <location>
        <begin position="29"/>
        <end position="61"/>
    </location>
</feature>
<feature type="region of interest" description="Disordered" evidence="1">
    <location>
        <begin position="229"/>
        <end position="305"/>
    </location>
</feature>
<accession>A0ABR1SU83</accession>
<dbReference type="Proteomes" id="UP001480595">
    <property type="component" value="Unassembled WGS sequence"/>
</dbReference>
<evidence type="ECO:0000256" key="1">
    <source>
        <dbReference type="SAM" id="MobiDB-lite"/>
    </source>
</evidence>
<protein>
    <recommendedName>
        <fullName evidence="2">GDS1 winged helix domain-containing protein</fullName>
    </recommendedName>
</protein>
<dbReference type="RefSeq" id="XP_066707740.1">
    <property type="nucleotide sequence ID" value="XM_066866064.1"/>
</dbReference>
<evidence type="ECO:0000313" key="4">
    <source>
        <dbReference type="Proteomes" id="UP001480595"/>
    </source>
</evidence>
<dbReference type="Pfam" id="PF25318">
    <property type="entry name" value="WHD_GDS1"/>
    <property type="match status" value="1"/>
</dbReference>
<proteinExistence type="predicted"/>
<organism evidence="3 4">
    <name type="scientific">Apiospora phragmitis</name>
    <dbReference type="NCBI Taxonomy" id="2905665"/>
    <lineage>
        <taxon>Eukaryota</taxon>
        <taxon>Fungi</taxon>
        <taxon>Dikarya</taxon>
        <taxon>Ascomycota</taxon>
        <taxon>Pezizomycotina</taxon>
        <taxon>Sordariomycetes</taxon>
        <taxon>Xylariomycetidae</taxon>
        <taxon>Amphisphaeriales</taxon>
        <taxon>Apiosporaceae</taxon>
        <taxon>Apiospora</taxon>
    </lineage>
</organism>
<comment type="caution">
    <text evidence="3">The sequence shown here is derived from an EMBL/GenBank/DDBJ whole genome shotgun (WGS) entry which is preliminary data.</text>
</comment>
<evidence type="ECO:0000313" key="3">
    <source>
        <dbReference type="EMBL" id="KAK8037888.1"/>
    </source>
</evidence>
<dbReference type="InterPro" id="IPR057511">
    <property type="entry name" value="WH_GDS1"/>
</dbReference>
<evidence type="ECO:0000259" key="2">
    <source>
        <dbReference type="Pfam" id="PF25318"/>
    </source>
</evidence>
<reference evidence="3 4" key="1">
    <citation type="submission" date="2023-01" db="EMBL/GenBank/DDBJ databases">
        <title>Analysis of 21 Apiospora genomes using comparative genomics revels a genus with tremendous synthesis potential of carbohydrate active enzymes and secondary metabolites.</title>
        <authorList>
            <person name="Sorensen T."/>
        </authorList>
    </citation>
    <scope>NUCLEOTIDE SEQUENCE [LARGE SCALE GENOMIC DNA]</scope>
    <source>
        <strain evidence="3 4">CBS 135458</strain>
    </source>
</reference>
<feature type="compositionally biased region" description="Low complexity" evidence="1">
    <location>
        <begin position="72"/>
        <end position="95"/>
    </location>
</feature>
<dbReference type="EMBL" id="JAQQWL010000016">
    <property type="protein sequence ID" value="KAK8037888.1"/>
    <property type="molecule type" value="Genomic_DNA"/>
</dbReference>
<feature type="region of interest" description="Disordered" evidence="1">
    <location>
        <begin position="1"/>
        <end position="104"/>
    </location>
</feature>
<keyword evidence="4" id="KW-1185">Reference proteome</keyword>
<dbReference type="GeneID" id="92099127"/>
<gene>
    <name evidence="3" type="ORF">PG994_014655</name>
</gene>